<dbReference type="AlphaFoldDB" id="A0A951P7F9"/>
<reference evidence="3" key="1">
    <citation type="submission" date="2021-05" db="EMBL/GenBank/DDBJ databases">
        <authorList>
            <person name="Pietrasiak N."/>
            <person name="Ward R."/>
            <person name="Stajich J.E."/>
            <person name="Kurbessoian T."/>
        </authorList>
    </citation>
    <scope>NUCLEOTIDE SEQUENCE</scope>
    <source>
        <strain evidence="3">GSE-TBD4-15B</strain>
    </source>
</reference>
<dbReference type="PROSITE" id="PS50935">
    <property type="entry name" value="SSB"/>
    <property type="match status" value="1"/>
</dbReference>
<gene>
    <name evidence="3" type="ORF">KME07_02995</name>
</gene>
<sequence length="134" mass="14858">MASTSLNKWIVSGNLGADAQIKTVELKSGEEAQLAEATLYVRKPRDRKESFTVRLTIWSKSSAWRMLPYLKKGSVVICTGNLEPSPYISSNGNVPKAGLEMTVLDIDLDIVWHSEDIEESEAETQSEEKELVTA</sequence>
<evidence type="ECO:0000313" key="4">
    <source>
        <dbReference type="Proteomes" id="UP000707356"/>
    </source>
</evidence>
<dbReference type="InterPro" id="IPR012340">
    <property type="entry name" value="NA-bd_OB-fold"/>
</dbReference>
<evidence type="ECO:0000256" key="1">
    <source>
        <dbReference type="ARBA" id="ARBA00023125"/>
    </source>
</evidence>
<protein>
    <submittedName>
        <fullName evidence="3">Single-stranded DNA-binding protein</fullName>
    </submittedName>
</protein>
<name>A0A951P7F9_9CYAN</name>
<evidence type="ECO:0000313" key="3">
    <source>
        <dbReference type="EMBL" id="MBW4464393.1"/>
    </source>
</evidence>
<reference evidence="3" key="2">
    <citation type="journal article" date="2022" name="Microbiol. Resour. Announc.">
        <title>Metagenome Sequencing to Explore Phylogenomics of Terrestrial Cyanobacteria.</title>
        <authorList>
            <person name="Ward R.D."/>
            <person name="Stajich J.E."/>
            <person name="Johansen J.R."/>
            <person name="Huntemann M."/>
            <person name="Clum A."/>
            <person name="Foster B."/>
            <person name="Foster B."/>
            <person name="Roux S."/>
            <person name="Palaniappan K."/>
            <person name="Varghese N."/>
            <person name="Mukherjee S."/>
            <person name="Reddy T.B.K."/>
            <person name="Daum C."/>
            <person name="Copeland A."/>
            <person name="Chen I.A."/>
            <person name="Ivanova N.N."/>
            <person name="Kyrpides N.C."/>
            <person name="Shapiro N."/>
            <person name="Eloe-Fadrosh E.A."/>
            <person name="Pietrasiak N."/>
        </authorList>
    </citation>
    <scope>NUCLEOTIDE SEQUENCE</scope>
    <source>
        <strain evidence="3">GSE-TBD4-15B</strain>
    </source>
</reference>
<proteinExistence type="predicted"/>
<accession>A0A951P7F9</accession>
<comment type="caution">
    <text evidence="3">The sequence shown here is derived from an EMBL/GenBank/DDBJ whole genome shotgun (WGS) entry which is preliminary data.</text>
</comment>
<dbReference type="Pfam" id="PF00436">
    <property type="entry name" value="SSB"/>
    <property type="match status" value="1"/>
</dbReference>
<dbReference type="Gene3D" id="2.40.50.140">
    <property type="entry name" value="Nucleic acid-binding proteins"/>
    <property type="match status" value="1"/>
</dbReference>
<dbReference type="Proteomes" id="UP000707356">
    <property type="component" value="Unassembled WGS sequence"/>
</dbReference>
<dbReference type="EMBL" id="JAHHHV010000012">
    <property type="protein sequence ID" value="MBW4464393.1"/>
    <property type="molecule type" value="Genomic_DNA"/>
</dbReference>
<organism evidence="3 4">
    <name type="scientific">Pegethrix bostrychoides GSE-TBD4-15B</name>
    <dbReference type="NCBI Taxonomy" id="2839662"/>
    <lineage>
        <taxon>Bacteria</taxon>
        <taxon>Bacillati</taxon>
        <taxon>Cyanobacteriota</taxon>
        <taxon>Cyanophyceae</taxon>
        <taxon>Oculatellales</taxon>
        <taxon>Oculatellaceae</taxon>
        <taxon>Pegethrix</taxon>
    </lineage>
</organism>
<dbReference type="GO" id="GO:0003697">
    <property type="term" value="F:single-stranded DNA binding"/>
    <property type="evidence" value="ECO:0007669"/>
    <property type="project" value="InterPro"/>
</dbReference>
<keyword evidence="1 2" id="KW-0238">DNA-binding</keyword>
<evidence type="ECO:0000256" key="2">
    <source>
        <dbReference type="PROSITE-ProRule" id="PRU00252"/>
    </source>
</evidence>
<dbReference type="SUPFAM" id="SSF50249">
    <property type="entry name" value="Nucleic acid-binding proteins"/>
    <property type="match status" value="1"/>
</dbReference>
<dbReference type="InterPro" id="IPR000424">
    <property type="entry name" value="Primosome_PriB/ssb"/>
</dbReference>